<reference evidence="1 2" key="1">
    <citation type="submission" date="2017-07" db="EMBL/GenBank/DDBJ databases">
        <title>Draft sequence of Rhodococcus enclensis 23b-28.</title>
        <authorList>
            <person name="Besaury L."/>
            <person name="Sancelme M."/>
            <person name="Amato P."/>
            <person name="Lallement A."/>
            <person name="Delort A.-M."/>
        </authorList>
    </citation>
    <scope>NUCLEOTIDE SEQUENCE [LARGE SCALE GENOMIC DNA]</scope>
    <source>
        <strain evidence="1 2">23b-28</strain>
    </source>
</reference>
<organism evidence="1 2">
    <name type="scientific">Rhodococcus qingshengii</name>
    <dbReference type="NCBI Taxonomy" id="334542"/>
    <lineage>
        <taxon>Bacteria</taxon>
        <taxon>Bacillati</taxon>
        <taxon>Actinomycetota</taxon>
        <taxon>Actinomycetes</taxon>
        <taxon>Mycobacteriales</taxon>
        <taxon>Nocardiaceae</taxon>
        <taxon>Rhodococcus</taxon>
        <taxon>Rhodococcus erythropolis group</taxon>
    </lineage>
</organism>
<proteinExistence type="predicted"/>
<dbReference type="EMBL" id="NOVD01000053">
    <property type="protein sequence ID" value="PCK23264.1"/>
    <property type="molecule type" value="Genomic_DNA"/>
</dbReference>
<dbReference type="Proteomes" id="UP000230886">
    <property type="component" value="Unassembled WGS sequence"/>
</dbReference>
<dbReference type="AlphaFoldDB" id="A0A2A5J100"/>
<accession>A0A2A5J100</accession>
<evidence type="ECO:0000313" key="1">
    <source>
        <dbReference type="EMBL" id="PCK23264.1"/>
    </source>
</evidence>
<comment type="caution">
    <text evidence="1">The sequence shown here is derived from an EMBL/GenBank/DDBJ whole genome shotgun (WGS) entry which is preliminary data.</text>
</comment>
<name>A0A2A5J100_RHOSG</name>
<dbReference type="RefSeq" id="WP_099698742.1">
    <property type="nucleotide sequence ID" value="NZ_NOVD01000053.1"/>
</dbReference>
<sequence length="90" mass="9619">MTCTANTPITAEIVEAAYGLGNTTGDAHLVLDNGVVKILAATEIDSTMPILAPWELLVEIGEYAADFAAVAHELNNDPYRGRYTLAELAR</sequence>
<evidence type="ECO:0000313" key="2">
    <source>
        <dbReference type="Proteomes" id="UP000230886"/>
    </source>
</evidence>
<gene>
    <name evidence="1" type="ORF">CHR55_30405</name>
</gene>
<protein>
    <submittedName>
        <fullName evidence="1">Uncharacterized protein</fullName>
    </submittedName>
</protein>